<accession>A0A7C8ZAC0</accession>
<evidence type="ECO:0000256" key="1">
    <source>
        <dbReference type="ARBA" id="ARBA00007788"/>
    </source>
</evidence>
<organism evidence="3">
    <name type="scientific">Opuntia streptacantha</name>
    <name type="common">Prickly pear cactus</name>
    <name type="synonym">Opuntia cardona</name>
    <dbReference type="NCBI Taxonomy" id="393608"/>
    <lineage>
        <taxon>Eukaryota</taxon>
        <taxon>Viridiplantae</taxon>
        <taxon>Streptophyta</taxon>
        <taxon>Embryophyta</taxon>
        <taxon>Tracheophyta</taxon>
        <taxon>Spermatophyta</taxon>
        <taxon>Magnoliopsida</taxon>
        <taxon>eudicotyledons</taxon>
        <taxon>Gunneridae</taxon>
        <taxon>Pentapetalae</taxon>
        <taxon>Caryophyllales</taxon>
        <taxon>Cactineae</taxon>
        <taxon>Cactaceae</taxon>
        <taxon>Opuntioideae</taxon>
        <taxon>Opuntia</taxon>
    </lineage>
</organism>
<dbReference type="InterPro" id="IPR050239">
    <property type="entry name" value="Sigma-70_RNA_pol_init_factors"/>
</dbReference>
<reference evidence="3" key="1">
    <citation type="journal article" date="2013" name="J. Plant Res.">
        <title>Effect of fungi and light on seed germination of three Opuntia species from semiarid lands of central Mexico.</title>
        <authorList>
            <person name="Delgado-Sanchez P."/>
            <person name="Jimenez-Bremont J.F."/>
            <person name="Guerrero-Gonzalez Mde L."/>
            <person name="Flores J."/>
        </authorList>
    </citation>
    <scope>NUCLEOTIDE SEQUENCE</scope>
    <source>
        <tissue evidence="3">Cladode</tissue>
    </source>
</reference>
<dbReference type="InterPro" id="IPR013325">
    <property type="entry name" value="RNA_pol_sigma_r2"/>
</dbReference>
<feature type="domain" description="RNA polymerase sigma-70 region 2" evidence="2">
    <location>
        <begin position="334"/>
        <end position="380"/>
    </location>
</feature>
<dbReference type="AlphaFoldDB" id="A0A7C8ZAC0"/>
<keyword evidence="3" id="KW-0804">Transcription</keyword>
<dbReference type="InterPro" id="IPR007627">
    <property type="entry name" value="RNA_pol_sigma70_r2"/>
</dbReference>
<dbReference type="EMBL" id="GISG01107826">
    <property type="protein sequence ID" value="MBA4638059.1"/>
    <property type="molecule type" value="Transcribed_RNA"/>
</dbReference>
<sequence length="382" mass="42775">MQNSIGCVFMGVGCKPNMIRRVLPSLHYPFTTHSSPLCYSPCIRSKELDFGTAKLSLMAFSFDENEMLHGDSLRPHACSSSCPQTLENDYSNMETLRGNRSHKGLHNTINDAQPSEKDISIFIRSLQVCSGSHFHLLMKNVKVLENRIADSDSVRKDILLQLGKLGEVGLFHACLSRSLEDPTISTVYNSLAAFTEDCQVKERTSDDLAQNMVCSNKKHERKARNGRRLQMASKKLPPYSDDSIERFSQPLGSAAANKKKVIDKRVMLAKNQAEMSRGIRAVAKLERLKARLEKETGKAVSLRSWAEAAGIDEKVLQHQLHFGWYCRGELLKSGRSLVLYLARNYRGPGVAHEDLIQAGNMGMLQGAERFDNTTGYQLSTRH</sequence>
<name>A0A7C8ZAC0_OPUST</name>
<dbReference type="SUPFAM" id="SSF88946">
    <property type="entry name" value="Sigma2 domain of RNA polymerase sigma factors"/>
    <property type="match status" value="1"/>
</dbReference>
<reference evidence="3" key="2">
    <citation type="submission" date="2020-07" db="EMBL/GenBank/DDBJ databases">
        <authorList>
            <person name="Vera ALvarez R."/>
            <person name="Arias-Moreno D.M."/>
            <person name="Jimenez-Jacinto V."/>
            <person name="Jimenez-Bremont J.F."/>
            <person name="Swaminathan K."/>
            <person name="Moose S.P."/>
            <person name="Guerrero-Gonzalez M.L."/>
            <person name="Marino-Ramirez L."/>
            <person name="Landsman D."/>
            <person name="Rodriguez-Kessler M."/>
            <person name="Delgado-Sanchez P."/>
        </authorList>
    </citation>
    <scope>NUCLEOTIDE SEQUENCE</scope>
    <source>
        <tissue evidence="3">Cladode</tissue>
    </source>
</reference>
<dbReference type="Pfam" id="PF04542">
    <property type="entry name" value="Sigma70_r2"/>
    <property type="match status" value="1"/>
</dbReference>
<dbReference type="GO" id="GO:0003899">
    <property type="term" value="F:DNA-directed RNA polymerase activity"/>
    <property type="evidence" value="ECO:0007669"/>
    <property type="project" value="UniProtKB-EC"/>
</dbReference>
<evidence type="ECO:0000259" key="2">
    <source>
        <dbReference type="Pfam" id="PF04542"/>
    </source>
</evidence>
<dbReference type="EC" id="2.7.7.6" evidence="3"/>
<comment type="similarity">
    <text evidence="1">Belongs to the sigma-70 factor family.</text>
</comment>
<dbReference type="GO" id="GO:0006352">
    <property type="term" value="P:DNA-templated transcription initiation"/>
    <property type="evidence" value="ECO:0007669"/>
    <property type="project" value="InterPro"/>
</dbReference>
<dbReference type="Gene3D" id="1.20.120.1810">
    <property type="match status" value="1"/>
</dbReference>
<keyword evidence="3" id="KW-0808">Transferase</keyword>
<dbReference type="PANTHER" id="PTHR30603:SF13">
    <property type="entry name" value="RNA POLYMERASE SIGMA FACTOR SIGC"/>
    <property type="match status" value="1"/>
</dbReference>
<protein>
    <submittedName>
        <fullName evidence="3">DNA-directed RNA polymerase</fullName>
        <ecNumber evidence="3">2.7.7.6</ecNumber>
    </submittedName>
</protein>
<keyword evidence="3" id="KW-0240">DNA-directed RNA polymerase</keyword>
<keyword evidence="3" id="KW-0548">Nucleotidyltransferase</keyword>
<dbReference type="GO" id="GO:0000428">
    <property type="term" value="C:DNA-directed RNA polymerase complex"/>
    <property type="evidence" value="ECO:0007669"/>
    <property type="project" value="UniProtKB-KW"/>
</dbReference>
<proteinExistence type="inferred from homology"/>
<dbReference type="PANTHER" id="PTHR30603">
    <property type="entry name" value="RNA POLYMERASE SIGMA FACTOR RPO"/>
    <property type="match status" value="1"/>
</dbReference>
<dbReference type="GO" id="GO:0003700">
    <property type="term" value="F:DNA-binding transcription factor activity"/>
    <property type="evidence" value="ECO:0007669"/>
    <property type="project" value="InterPro"/>
</dbReference>
<evidence type="ECO:0000313" key="3">
    <source>
        <dbReference type="EMBL" id="MBA4638059.1"/>
    </source>
</evidence>